<dbReference type="Proteomes" id="UP001620645">
    <property type="component" value="Unassembled WGS sequence"/>
</dbReference>
<sequence length="222" mass="25540">MFGLPKVVEVFVKENIIYNEWRGQREKTQLFAFIIIIPSLCNNNNNTSKATSSPFLTVRSSVLHINSLAVFAMALRRIKQELAELNKELVMGYTAAPMDDGRDMYHWKASIKGPPESPYEGGTFHLDIVFRRDYPFTPPTVKFDTIIYHPNVGERGDICLDILKQMWAPSLTISKVLLSISSLLCDPNPNSALRQDIANMYRDNREEYNRNAREWTKNHAMR</sequence>
<keyword evidence="2" id="KW-0808">Transferase</keyword>
<organism evidence="9 10">
    <name type="scientific">Heterodera schachtii</name>
    <name type="common">Sugarbeet cyst nematode worm</name>
    <name type="synonym">Tylenchus schachtii</name>
    <dbReference type="NCBI Taxonomy" id="97005"/>
    <lineage>
        <taxon>Eukaryota</taxon>
        <taxon>Metazoa</taxon>
        <taxon>Ecdysozoa</taxon>
        <taxon>Nematoda</taxon>
        <taxon>Chromadorea</taxon>
        <taxon>Rhabditida</taxon>
        <taxon>Tylenchina</taxon>
        <taxon>Tylenchomorpha</taxon>
        <taxon>Tylenchoidea</taxon>
        <taxon>Heteroderidae</taxon>
        <taxon>Heteroderinae</taxon>
        <taxon>Heterodera</taxon>
    </lineage>
</organism>
<dbReference type="SMART" id="SM00212">
    <property type="entry name" value="UBCc"/>
    <property type="match status" value="1"/>
</dbReference>
<dbReference type="InterPro" id="IPR050113">
    <property type="entry name" value="Ub_conjugating_enzyme"/>
</dbReference>
<comment type="caution">
    <text evidence="9">The sequence shown here is derived from an EMBL/GenBank/DDBJ whole genome shotgun (WGS) entry which is preliminary data.</text>
</comment>
<dbReference type="PROSITE" id="PS50127">
    <property type="entry name" value="UBC_2"/>
    <property type="match status" value="1"/>
</dbReference>
<dbReference type="Gene3D" id="3.10.110.10">
    <property type="entry name" value="Ubiquitin Conjugating Enzyme"/>
    <property type="match status" value="1"/>
</dbReference>
<dbReference type="GO" id="GO:0032446">
    <property type="term" value="P:protein modification by small protein conjugation"/>
    <property type="evidence" value="ECO:0007669"/>
    <property type="project" value="UniProtKB-ARBA"/>
</dbReference>
<evidence type="ECO:0000256" key="7">
    <source>
        <dbReference type="RuleBase" id="RU362109"/>
    </source>
</evidence>
<protein>
    <recommendedName>
        <fullName evidence="1">E2 ubiquitin-conjugating enzyme</fullName>
        <ecNumber evidence="1">2.3.2.23</ecNumber>
    </recommendedName>
</protein>
<proteinExistence type="inferred from homology"/>
<evidence type="ECO:0000256" key="4">
    <source>
        <dbReference type="ARBA" id="ARBA00022786"/>
    </source>
</evidence>
<dbReference type="SUPFAM" id="SSF54495">
    <property type="entry name" value="UBC-like"/>
    <property type="match status" value="1"/>
</dbReference>
<evidence type="ECO:0000256" key="5">
    <source>
        <dbReference type="ARBA" id="ARBA00022840"/>
    </source>
</evidence>
<dbReference type="PROSITE" id="PS00183">
    <property type="entry name" value="UBC_1"/>
    <property type="match status" value="1"/>
</dbReference>
<feature type="active site" description="Glycyl thioester intermediate" evidence="6">
    <location>
        <position position="159"/>
    </location>
</feature>
<evidence type="ECO:0000256" key="2">
    <source>
        <dbReference type="ARBA" id="ARBA00022679"/>
    </source>
</evidence>
<keyword evidence="5 7" id="KW-0067">ATP-binding</keyword>
<dbReference type="InterPro" id="IPR000608">
    <property type="entry name" value="UBC"/>
</dbReference>
<dbReference type="EC" id="2.3.2.23" evidence="1"/>
<keyword evidence="3 7" id="KW-0547">Nucleotide-binding</keyword>
<reference evidence="9 10" key="1">
    <citation type="submission" date="2024-10" db="EMBL/GenBank/DDBJ databases">
        <authorList>
            <person name="Kim D."/>
        </authorList>
    </citation>
    <scope>NUCLEOTIDE SEQUENCE [LARGE SCALE GENOMIC DNA]</scope>
    <source>
        <strain evidence="9">Taebaek</strain>
    </source>
</reference>
<evidence type="ECO:0000259" key="8">
    <source>
        <dbReference type="PROSITE" id="PS50127"/>
    </source>
</evidence>
<evidence type="ECO:0000313" key="10">
    <source>
        <dbReference type="Proteomes" id="UP001620645"/>
    </source>
</evidence>
<dbReference type="EMBL" id="JBICCN010000044">
    <property type="protein sequence ID" value="KAL3098635.1"/>
    <property type="molecule type" value="Genomic_DNA"/>
</dbReference>
<gene>
    <name evidence="9" type="ORF">niasHS_000422</name>
</gene>
<evidence type="ECO:0000256" key="1">
    <source>
        <dbReference type="ARBA" id="ARBA00012486"/>
    </source>
</evidence>
<feature type="domain" description="UBC core" evidence="8">
    <location>
        <begin position="73"/>
        <end position="221"/>
    </location>
</feature>
<accession>A0ABD2K7E1</accession>
<dbReference type="PANTHER" id="PTHR24067">
    <property type="entry name" value="UBIQUITIN-CONJUGATING ENZYME E2"/>
    <property type="match status" value="1"/>
</dbReference>
<dbReference type="InterPro" id="IPR016135">
    <property type="entry name" value="UBQ-conjugating_enzyme/RWD"/>
</dbReference>
<dbReference type="InterPro" id="IPR023313">
    <property type="entry name" value="UBQ-conjugating_AS"/>
</dbReference>
<name>A0ABD2K7E1_HETSC</name>
<keyword evidence="4 7" id="KW-0833">Ubl conjugation pathway</keyword>
<dbReference type="GO" id="GO:0005524">
    <property type="term" value="F:ATP binding"/>
    <property type="evidence" value="ECO:0007669"/>
    <property type="project" value="UniProtKB-UniRule"/>
</dbReference>
<comment type="similarity">
    <text evidence="7">Belongs to the ubiquitin-conjugating enzyme family.</text>
</comment>
<evidence type="ECO:0000313" key="9">
    <source>
        <dbReference type="EMBL" id="KAL3098635.1"/>
    </source>
</evidence>
<dbReference type="Pfam" id="PF00179">
    <property type="entry name" value="UQ_con"/>
    <property type="match status" value="1"/>
</dbReference>
<dbReference type="GO" id="GO:0061631">
    <property type="term" value="F:ubiquitin conjugating enzyme activity"/>
    <property type="evidence" value="ECO:0007669"/>
    <property type="project" value="UniProtKB-EC"/>
</dbReference>
<dbReference type="FunFam" id="3.10.110.10:FF:000060">
    <property type="entry name" value="Ubiquitin conjugating enzyme (UbcB)"/>
    <property type="match status" value="1"/>
</dbReference>
<keyword evidence="10" id="KW-1185">Reference proteome</keyword>
<evidence type="ECO:0000256" key="6">
    <source>
        <dbReference type="PROSITE-ProRule" id="PRU10133"/>
    </source>
</evidence>
<dbReference type="AlphaFoldDB" id="A0ABD2K7E1"/>
<evidence type="ECO:0000256" key="3">
    <source>
        <dbReference type="ARBA" id="ARBA00022741"/>
    </source>
</evidence>